<dbReference type="PROSITE" id="PS50237">
    <property type="entry name" value="HECT"/>
    <property type="match status" value="1"/>
</dbReference>
<dbReference type="InterPro" id="IPR000569">
    <property type="entry name" value="HECT_dom"/>
</dbReference>
<dbReference type="InterPro" id="IPR035983">
    <property type="entry name" value="Hect_E3_ubiquitin_ligase"/>
</dbReference>
<dbReference type="SMART" id="SM00119">
    <property type="entry name" value="HECTc"/>
    <property type="match status" value="1"/>
</dbReference>
<feature type="region of interest" description="Disordered" evidence="7">
    <location>
        <begin position="93"/>
        <end position="113"/>
    </location>
</feature>
<organism evidence="9 10">
    <name type="scientific">Cafeteria roenbergensis</name>
    <name type="common">Marine flagellate</name>
    <dbReference type="NCBI Taxonomy" id="33653"/>
    <lineage>
        <taxon>Eukaryota</taxon>
        <taxon>Sar</taxon>
        <taxon>Stramenopiles</taxon>
        <taxon>Bigyra</taxon>
        <taxon>Opalozoa</taxon>
        <taxon>Bicosoecida</taxon>
        <taxon>Cafeteriaceae</taxon>
        <taxon>Cafeteria</taxon>
    </lineage>
</organism>
<evidence type="ECO:0000256" key="2">
    <source>
        <dbReference type="ARBA" id="ARBA00004906"/>
    </source>
</evidence>
<feature type="active site" description="Glycyl thioester intermediate" evidence="6">
    <location>
        <position position="820"/>
    </location>
</feature>
<dbReference type="OrthoDB" id="423283at2759"/>
<dbReference type="InterPro" id="IPR050409">
    <property type="entry name" value="E3_ubiq-protein_ligase"/>
</dbReference>
<dbReference type="GO" id="GO:0005737">
    <property type="term" value="C:cytoplasm"/>
    <property type="evidence" value="ECO:0007669"/>
    <property type="project" value="TreeGrafter"/>
</dbReference>
<dbReference type="EC" id="2.3.2.26" evidence="3"/>
<keyword evidence="4" id="KW-0808">Transferase</keyword>
<sequence>MESQIDRGFRLASSASTFESIGDMTAAYELWMQAANELLGVAEVLHDQDPRRSAHFAVSEADLAALLDADGDAAGDDDDDDDELALYGLPAPARDEAVGGPAAPAAPHLGLTPSDDAALQAELQAYLDAPLAGGGASPGPPAGGSEARSEAAGASAAGGGDSHEDDEDEGTAQPAEDAPTPCGREGPGEEGGDGGAPGRGPGGEIGATPASRVPAPAPSAPGPGPGSAPPGGGDAGPESLRVTVQQLEAELRELRQQRSASDEGASAVAAAGMGGVEDMTVTFPASIPAAAALADEVAGLWALALARLHAVGLAGCLDAETVMVTPADTPAGLPTVTVLPVPAGTGALDSCAAPEAQQVASAGAPEAAAAAAAPAGMLPCIGGGFASRPADVFLVAGWLLEATSGRTPVVIPGEDAASVPAASPGLSPSDGRVLATLLRPCLSASPADRPSAADVCRHGWFLRSREDDLVASGAVASRESKQKMLRAYLAMLDASQEGVRARRITLRRSTMCQQLLEAVSRLSQTELRNRLTIVIENEPGVDAGGLLSEAYNATFSQLCKPDAPAKCGLSHPMFVCQEAAAEPLFLPYGEAEGTATAGMLSAPERRLYEGVGRLLARAVADRRPVPARFAPSLWKYLLGLPVVLADLRAFDPRQAASLERLLDMKPEAFEYLYLDFEGLAPRGGDTPVTAANVERFVELKARQQLLGSRVHRLKAIRAGFEAHPLSGPLLVLSHAELVGAVCGAQEVTGPQVAAKLRFSGFREGSSIPRHMTAAVKALSPELCSKLLLYVTGLSALPGPDKSIRIAAVARTGQLPEAHTCFLRLDVCDDNADADEVARRLRTAIEHLADAGFGIE</sequence>
<evidence type="ECO:0000256" key="6">
    <source>
        <dbReference type="PROSITE-ProRule" id="PRU00104"/>
    </source>
</evidence>
<evidence type="ECO:0000259" key="8">
    <source>
        <dbReference type="PROSITE" id="PS50237"/>
    </source>
</evidence>
<feature type="compositionally biased region" description="Gly residues" evidence="7">
    <location>
        <begin position="193"/>
        <end position="205"/>
    </location>
</feature>
<feature type="compositionally biased region" description="Pro residues" evidence="7">
    <location>
        <begin position="215"/>
        <end position="228"/>
    </location>
</feature>
<reference evidence="9 10" key="1">
    <citation type="submission" date="2019-07" db="EMBL/GenBank/DDBJ databases">
        <title>Genomes of Cafeteria roenbergensis.</title>
        <authorList>
            <person name="Fischer M.G."/>
            <person name="Hackl T."/>
            <person name="Roman M."/>
        </authorList>
    </citation>
    <scope>NUCLEOTIDE SEQUENCE [LARGE SCALE GENOMIC DNA]</scope>
    <source>
        <strain evidence="9 10">E4-10P</strain>
    </source>
</reference>
<evidence type="ECO:0000313" key="10">
    <source>
        <dbReference type="Proteomes" id="UP000322899"/>
    </source>
</evidence>
<dbReference type="GO" id="GO:0061630">
    <property type="term" value="F:ubiquitin protein ligase activity"/>
    <property type="evidence" value="ECO:0007669"/>
    <property type="project" value="UniProtKB-EC"/>
</dbReference>
<dbReference type="PANTHER" id="PTHR11254:SF444">
    <property type="entry name" value="HECT DOMAIN CONTAINING UBIQUITIN LIGASE"/>
    <property type="match status" value="1"/>
</dbReference>
<feature type="compositionally biased region" description="Low complexity" evidence="7">
    <location>
        <begin position="143"/>
        <end position="155"/>
    </location>
</feature>
<dbReference type="GO" id="GO:0006511">
    <property type="term" value="P:ubiquitin-dependent protein catabolic process"/>
    <property type="evidence" value="ECO:0007669"/>
    <property type="project" value="TreeGrafter"/>
</dbReference>
<dbReference type="Gene3D" id="3.30.2410.10">
    <property type="entry name" value="Hect, E3 ligase catalytic domain"/>
    <property type="match status" value="1"/>
</dbReference>
<dbReference type="AlphaFoldDB" id="A0A5A8EQ48"/>
<dbReference type="SUPFAM" id="SSF56112">
    <property type="entry name" value="Protein kinase-like (PK-like)"/>
    <property type="match status" value="1"/>
</dbReference>
<gene>
    <name evidence="9" type="ORF">FNF27_00678</name>
</gene>
<proteinExistence type="predicted"/>
<evidence type="ECO:0000256" key="7">
    <source>
        <dbReference type="SAM" id="MobiDB-lite"/>
    </source>
</evidence>
<comment type="catalytic activity">
    <reaction evidence="1">
        <text>S-ubiquitinyl-[E2 ubiquitin-conjugating enzyme]-L-cysteine + [acceptor protein]-L-lysine = [E2 ubiquitin-conjugating enzyme]-L-cysteine + N(6)-ubiquitinyl-[acceptor protein]-L-lysine.</text>
        <dbReference type="EC" id="2.3.2.26"/>
    </reaction>
</comment>
<dbReference type="Gene3D" id="1.10.510.10">
    <property type="entry name" value="Transferase(Phosphotransferase) domain 1"/>
    <property type="match status" value="1"/>
</dbReference>
<dbReference type="Pfam" id="PF00632">
    <property type="entry name" value="HECT"/>
    <property type="match status" value="1"/>
</dbReference>
<feature type="region of interest" description="Disordered" evidence="7">
    <location>
        <begin position="130"/>
        <end position="238"/>
    </location>
</feature>
<dbReference type="Gene3D" id="3.90.1750.10">
    <property type="entry name" value="Hect, E3 ligase catalytic domains"/>
    <property type="match status" value="1"/>
</dbReference>
<dbReference type="Proteomes" id="UP000322899">
    <property type="component" value="Unassembled WGS sequence"/>
</dbReference>
<evidence type="ECO:0000256" key="1">
    <source>
        <dbReference type="ARBA" id="ARBA00000885"/>
    </source>
</evidence>
<dbReference type="InterPro" id="IPR011009">
    <property type="entry name" value="Kinase-like_dom_sf"/>
</dbReference>
<dbReference type="EMBL" id="VLTO01000002">
    <property type="protein sequence ID" value="KAA0178130.1"/>
    <property type="molecule type" value="Genomic_DNA"/>
</dbReference>
<keyword evidence="5 6" id="KW-0833">Ubl conjugation pathway</keyword>
<evidence type="ECO:0000256" key="4">
    <source>
        <dbReference type="ARBA" id="ARBA00022679"/>
    </source>
</evidence>
<dbReference type="SUPFAM" id="SSF56204">
    <property type="entry name" value="Hect, E3 ligase catalytic domain"/>
    <property type="match status" value="1"/>
</dbReference>
<dbReference type="GO" id="GO:0016567">
    <property type="term" value="P:protein ubiquitination"/>
    <property type="evidence" value="ECO:0007669"/>
    <property type="project" value="TreeGrafter"/>
</dbReference>
<feature type="domain" description="HECT" evidence="8">
    <location>
        <begin position="523"/>
        <end position="855"/>
    </location>
</feature>
<name>A0A5A8EQ48_CAFRO</name>
<evidence type="ECO:0000313" key="9">
    <source>
        <dbReference type="EMBL" id="KAA0178130.1"/>
    </source>
</evidence>
<evidence type="ECO:0000256" key="3">
    <source>
        <dbReference type="ARBA" id="ARBA00012485"/>
    </source>
</evidence>
<dbReference type="Gene3D" id="3.30.2160.10">
    <property type="entry name" value="Hect, E3 ligase catalytic domain"/>
    <property type="match status" value="1"/>
</dbReference>
<protein>
    <recommendedName>
        <fullName evidence="3">HECT-type E3 ubiquitin transferase</fullName>
        <ecNumber evidence="3">2.3.2.26</ecNumber>
    </recommendedName>
</protein>
<comment type="pathway">
    <text evidence="2">Protein modification; protein ubiquitination.</text>
</comment>
<accession>A0A5A8EQ48</accession>
<evidence type="ECO:0000256" key="5">
    <source>
        <dbReference type="ARBA" id="ARBA00022786"/>
    </source>
</evidence>
<comment type="caution">
    <text evidence="9">The sequence shown here is derived from an EMBL/GenBank/DDBJ whole genome shotgun (WGS) entry which is preliminary data.</text>
</comment>
<dbReference type="PANTHER" id="PTHR11254">
    <property type="entry name" value="HECT DOMAIN UBIQUITIN-PROTEIN LIGASE"/>
    <property type="match status" value="1"/>
</dbReference>